<protein>
    <recommendedName>
        <fullName evidence="1">DUF218 domain-containing protein</fullName>
    </recommendedName>
</protein>
<evidence type="ECO:0000313" key="3">
    <source>
        <dbReference type="Proteomes" id="UP000176741"/>
    </source>
</evidence>
<proteinExistence type="predicted"/>
<name>A0A1F7Y2K9_9BACT</name>
<organism evidence="2 3">
    <name type="scientific">Candidatus Woesebacteria bacterium RIFCSPHIGHO2_01_FULL_38_26b</name>
    <dbReference type="NCBI Taxonomy" id="1802491"/>
    <lineage>
        <taxon>Bacteria</taxon>
        <taxon>Candidatus Woeseibacteriota</taxon>
    </lineage>
</organism>
<dbReference type="InterPro" id="IPR003848">
    <property type="entry name" value="DUF218"/>
</dbReference>
<evidence type="ECO:0000313" key="2">
    <source>
        <dbReference type="EMBL" id="OGM21553.1"/>
    </source>
</evidence>
<dbReference type="Proteomes" id="UP000176741">
    <property type="component" value="Unassembled WGS sequence"/>
</dbReference>
<dbReference type="EMBL" id="MGGD01000007">
    <property type="protein sequence ID" value="OGM21553.1"/>
    <property type="molecule type" value="Genomic_DNA"/>
</dbReference>
<gene>
    <name evidence="2" type="ORF">A2771_01080</name>
</gene>
<feature type="domain" description="DUF218" evidence="1">
    <location>
        <begin position="23"/>
        <end position="156"/>
    </location>
</feature>
<evidence type="ECO:0000259" key="1">
    <source>
        <dbReference type="Pfam" id="PF02698"/>
    </source>
</evidence>
<dbReference type="CDD" id="cd06259">
    <property type="entry name" value="YdcF-like"/>
    <property type="match status" value="1"/>
</dbReference>
<dbReference type="Pfam" id="PF02698">
    <property type="entry name" value="DUF218"/>
    <property type="match status" value="1"/>
</dbReference>
<dbReference type="AlphaFoldDB" id="A0A1F7Y2K9"/>
<comment type="caution">
    <text evidence="2">The sequence shown here is derived from an EMBL/GenBank/DDBJ whole genome shotgun (WGS) entry which is preliminary data.</text>
</comment>
<accession>A0A1F7Y2K9</accession>
<reference evidence="2 3" key="1">
    <citation type="journal article" date="2016" name="Nat. Commun.">
        <title>Thousands of microbial genomes shed light on interconnected biogeochemical processes in an aquifer system.</title>
        <authorList>
            <person name="Anantharaman K."/>
            <person name="Brown C.T."/>
            <person name="Hug L.A."/>
            <person name="Sharon I."/>
            <person name="Castelle C.J."/>
            <person name="Probst A.J."/>
            <person name="Thomas B.C."/>
            <person name="Singh A."/>
            <person name="Wilkins M.J."/>
            <person name="Karaoz U."/>
            <person name="Brodie E.L."/>
            <person name="Williams K.H."/>
            <person name="Hubbard S.S."/>
            <person name="Banfield J.F."/>
        </authorList>
    </citation>
    <scope>NUCLEOTIDE SEQUENCE [LARGE SCALE GENOMIC DNA]</scope>
</reference>
<sequence>MIEAQTLDKEALYKEILGGKSPDAIFILSGGTVKRERGYTSAAYTDTQGEYGSLGGKARVIAAAELAKYFPETRFVMTATYFPTPEDPSQSSIMASELIKLGASVNQIVTEEFSKTSYDELSLIVKLCNQNDWKQISVLTNKYHVPRASEMLSRLDELASNKQDEDLLSQLPKFREEVNITFLGAEDFLLQRSPHYQKLLDELEGLPDYKKRLEVEERGLEALKSGTYGKAK</sequence>